<proteinExistence type="predicted"/>
<name>A0AAV4QJY7_9ARAC</name>
<sequence>MSNSCRQECLRLSLGVGAFYLHLKRSLSNSIPQGMKSIRKGMEMRFSRRTVGVFSRTIFFRIFFIEDKCCSFLLHSYSVTLSISTASIRTSLSKKRKGVRGWTVVLMGKILEECRLHS</sequence>
<gene>
    <name evidence="1" type="ORF">CDAR_60081</name>
</gene>
<dbReference type="EMBL" id="BPLQ01004677">
    <property type="protein sequence ID" value="GIY09720.1"/>
    <property type="molecule type" value="Genomic_DNA"/>
</dbReference>
<organism evidence="1 2">
    <name type="scientific">Caerostris darwini</name>
    <dbReference type="NCBI Taxonomy" id="1538125"/>
    <lineage>
        <taxon>Eukaryota</taxon>
        <taxon>Metazoa</taxon>
        <taxon>Ecdysozoa</taxon>
        <taxon>Arthropoda</taxon>
        <taxon>Chelicerata</taxon>
        <taxon>Arachnida</taxon>
        <taxon>Araneae</taxon>
        <taxon>Araneomorphae</taxon>
        <taxon>Entelegynae</taxon>
        <taxon>Araneoidea</taxon>
        <taxon>Araneidae</taxon>
        <taxon>Caerostris</taxon>
    </lineage>
</organism>
<evidence type="ECO:0000313" key="1">
    <source>
        <dbReference type="EMBL" id="GIY09720.1"/>
    </source>
</evidence>
<evidence type="ECO:0000313" key="2">
    <source>
        <dbReference type="Proteomes" id="UP001054837"/>
    </source>
</evidence>
<dbReference type="AlphaFoldDB" id="A0AAV4QJY7"/>
<reference evidence="1 2" key="1">
    <citation type="submission" date="2021-06" db="EMBL/GenBank/DDBJ databases">
        <title>Caerostris darwini draft genome.</title>
        <authorList>
            <person name="Kono N."/>
            <person name="Arakawa K."/>
        </authorList>
    </citation>
    <scope>NUCLEOTIDE SEQUENCE [LARGE SCALE GENOMIC DNA]</scope>
</reference>
<comment type="caution">
    <text evidence="1">The sequence shown here is derived from an EMBL/GenBank/DDBJ whole genome shotgun (WGS) entry which is preliminary data.</text>
</comment>
<protein>
    <submittedName>
        <fullName evidence="1">Uncharacterized protein</fullName>
    </submittedName>
</protein>
<dbReference type="Proteomes" id="UP001054837">
    <property type="component" value="Unassembled WGS sequence"/>
</dbReference>
<keyword evidence="2" id="KW-1185">Reference proteome</keyword>
<accession>A0AAV4QJY7</accession>